<feature type="domain" description="Transposase-associated" evidence="1">
    <location>
        <begin position="4"/>
        <end position="69"/>
    </location>
</feature>
<gene>
    <name evidence="2" type="ORF">KIW84_045495</name>
</gene>
<protein>
    <recommendedName>
        <fullName evidence="1">Transposase-associated domain-containing protein</fullName>
    </recommendedName>
</protein>
<dbReference type="PANTHER" id="PTHR10775">
    <property type="entry name" value="OS08G0208400 PROTEIN"/>
    <property type="match status" value="1"/>
</dbReference>
<accession>A0A9D5AXA9</accession>
<evidence type="ECO:0000313" key="3">
    <source>
        <dbReference type="Proteomes" id="UP001058974"/>
    </source>
</evidence>
<comment type="caution">
    <text evidence="2">The sequence shown here is derived from an EMBL/GenBank/DDBJ whole genome shotgun (WGS) entry which is preliminary data.</text>
</comment>
<evidence type="ECO:0000259" key="1">
    <source>
        <dbReference type="Pfam" id="PF13963"/>
    </source>
</evidence>
<sequence>MDNTWMSSNRLSREYENGVSEFVKFAVAHAEDPSRMICPCLGCCYGKQVDAVQLTSHLMRHGIDRSYTYTYDCDRVEEIAEALEGDLKGCPEMFERLVSDAEKPLYDGCTKFTRLSAVLNMYNLKEGNGWSDKSFTGLLALLKDMLPEDNVLPNRTYETKKMLCSIGMSYDKIHACPNDCVLFQNEYASLNECPKCGVSRYKNKLSPAKVLWYFPVIPRFRRMFRSETDSRHLTWHANERIIDGKYRHLEDSPQ</sequence>
<organism evidence="2 3">
    <name type="scientific">Pisum sativum</name>
    <name type="common">Garden pea</name>
    <name type="synonym">Lathyrus oleraceus</name>
    <dbReference type="NCBI Taxonomy" id="3888"/>
    <lineage>
        <taxon>Eukaryota</taxon>
        <taxon>Viridiplantae</taxon>
        <taxon>Streptophyta</taxon>
        <taxon>Embryophyta</taxon>
        <taxon>Tracheophyta</taxon>
        <taxon>Spermatophyta</taxon>
        <taxon>Magnoliopsida</taxon>
        <taxon>eudicotyledons</taxon>
        <taxon>Gunneridae</taxon>
        <taxon>Pentapetalae</taxon>
        <taxon>rosids</taxon>
        <taxon>fabids</taxon>
        <taxon>Fabales</taxon>
        <taxon>Fabaceae</taxon>
        <taxon>Papilionoideae</taxon>
        <taxon>50 kb inversion clade</taxon>
        <taxon>NPAAA clade</taxon>
        <taxon>Hologalegina</taxon>
        <taxon>IRL clade</taxon>
        <taxon>Fabeae</taxon>
        <taxon>Lathyrus</taxon>
    </lineage>
</organism>
<dbReference type="Proteomes" id="UP001058974">
    <property type="component" value="Chromosome 4"/>
</dbReference>
<dbReference type="Gramene" id="Psat04G0549500-T1">
    <property type="protein sequence ID" value="KAI5422064.1"/>
    <property type="gene ID" value="KIW84_045495"/>
</dbReference>
<dbReference type="EMBL" id="JAMSHJ010000004">
    <property type="protein sequence ID" value="KAI5422064.1"/>
    <property type="molecule type" value="Genomic_DNA"/>
</dbReference>
<dbReference type="InterPro" id="IPR029480">
    <property type="entry name" value="Transpos_assoc"/>
</dbReference>
<dbReference type="AlphaFoldDB" id="A0A9D5AXA9"/>
<proteinExistence type="predicted"/>
<evidence type="ECO:0000313" key="2">
    <source>
        <dbReference type="EMBL" id="KAI5422064.1"/>
    </source>
</evidence>
<dbReference type="PANTHER" id="PTHR10775:SF180">
    <property type="entry name" value="TRANSPOSON, EN_SPM-LIKE, TRANSPOSASE-ASSOCIATED DOMAIN PROTEIN-RELATED"/>
    <property type="match status" value="1"/>
</dbReference>
<name>A0A9D5AXA9_PEA</name>
<dbReference type="Pfam" id="PF13963">
    <property type="entry name" value="Transpos_assoc"/>
    <property type="match status" value="1"/>
</dbReference>
<keyword evidence="3" id="KW-1185">Reference proteome</keyword>
<reference evidence="2 3" key="1">
    <citation type="journal article" date="2022" name="Nat. Genet.">
        <title>Improved pea reference genome and pan-genome highlight genomic features and evolutionary characteristics.</title>
        <authorList>
            <person name="Yang T."/>
            <person name="Liu R."/>
            <person name="Luo Y."/>
            <person name="Hu S."/>
            <person name="Wang D."/>
            <person name="Wang C."/>
            <person name="Pandey M.K."/>
            <person name="Ge S."/>
            <person name="Xu Q."/>
            <person name="Li N."/>
            <person name="Li G."/>
            <person name="Huang Y."/>
            <person name="Saxena R.K."/>
            <person name="Ji Y."/>
            <person name="Li M."/>
            <person name="Yan X."/>
            <person name="He Y."/>
            <person name="Liu Y."/>
            <person name="Wang X."/>
            <person name="Xiang C."/>
            <person name="Varshney R.K."/>
            <person name="Ding H."/>
            <person name="Gao S."/>
            <person name="Zong X."/>
        </authorList>
    </citation>
    <scope>NUCLEOTIDE SEQUENCE [LARGE SCALE GENOMIC DNA]</scope>
    <source>
        <strain evidence="2 3">cv. Zhongwan 6</strain>
    </source>
</reference>